<keyword evidence="6" id="KW-1185">Reference proteome</keyword>
<proteinExistence type="predicted"/>
<dbReference type="CTD" id="7840"/>
<feature type="region of interest" description="Disordered" evidence="4">
    <location>
        <begin position="564"/>
        <end position="657"/>
    </location>
</feature>
<feature type="compositionally biased region" description="Basic and acidic residues" evidence="4">
    <location>
        <begin position="3721"/>
        <end position="3750"/>
    </location>
</feature>
<feature type="compositionally biased region" description="Polar residues" evidence="4">
    <location>
        <begin position="1185"/>
        <end position="1199"/>
    </location>
</feature>
<feature type="region of interest" description="Disordered" evidence="4">
    <location>
        <begin position="3804"/>
        <end position="3863"/>
    </location>
</feature>
<feature type="region of interest" description="Disordered" evidence="4">
    <location>
        <begin position="3373"/>
        <end position="3424"/>
    </location>
</feature>
<keyword evidence="3" id="KW-0206">Cytoskeleton</keyword>
<feature type="region of interest" description="Disordered" evidence="4">
    <location>
        <begin position="2401"/>
        <end position="2438"/>
    </location>
</feature>
<feature type="region of interest" description="Disordered" evidence="4">
    <location>
        <begin position="1347"/>
        <end position="1367"/>
    </location>
</feature>
<feature type="compositionally biased region" description="Polar residues" evidence="4">
    <location>
        <begin position="2406"/>
        <end position="2419"/>
    </location>
</feature>
<dbReference type="GO" id="GO:0005814">
    <property type="term" value="C:centriole"/>
    <property type="evidence" value="ECO:0007669"/>
    <property type="project" value="TreeGrafter"/>
</dbReference>
<name>A0A9J7KAY5_CRIGR</name>
<feature type="compositionally biased region" description="Basic and acidic residues" evidence="4">
    <location>
        <begin position="580"/>
        <end position="591"/>
    </location>
</feature>
<feature type="region of interest" description="Disordered" evidence="4">
    <location>
        <begin position="1779"/>
        <end position="1894"/>
    </location>
</feature>
<feature type="compositionally biased region" description="Polar residues" evidence="4">
    <location>
        <begin position="3520"/>
        <end position="3531"/>
    </location>
</feature>
<feature type="region of interest" description="Disordered" evidence="4">
    <location>
        <begin position="2523"/>
        <end position="2553"/>
    </location>
</feature>
<feature type="compositionally biased region" description="Basic and acidic residues" evidence="4">
    <location>
        <begin position="1937"/>
        <end position="1956"/>
    </location>
</feature>
<feature type="region of interest" description="Disordered" evidence="4">
    <location>
        <begin position="1101"/>
        <end position="1121"/>
    </location>
</feature>
<dbReference type="GO" id="GO:0005829">
    <property type="term" value="C:cytosol"/>
    <property type="evidence" value="ECO:0007669"/>
    <property type="project" value="TreeGrafter"/>
</dbReference>
<feature type="compositionally biased region" description="Basic and acidic residues" evidence="4">
    <location>
        <begin position="115"/>
        <end position="128"/>
    </location>
</feature>
<feature type="compositionally biased region" description="Polar residues" evidence="4">
    <location>
        <begin position="1103"/>
        <end position="1117"/>
    </location>
</feature>
<feature type="compositionally biased region" description="Polar residues" evidence="4">
    <location>
        <begin position="1825"/>
        <end position="1841"/>
    </location>
</feature>
<reference evidence="6" key="1">
    <citation type="journal article" date="2018" name="Biotechnol. Bioeng.">
        <title>A reference genome of the Chinese hamster based on a hybrid assembly strategy.</title>
        <authorList>
            <person name="Rupp O."/>
            <person name="MacDonald M.L."/>
            <person name="Li S."/>
            <person name="Dhiman H."/>
            <person name="Polson S."/>
            <person name="Griep S."/>
            <person name="Heffner K."/>
            <person name="Hernandez I."/>
            <person name="Brinkrolf K."/>
            <person name="Jadhav V."/>
            <person name="Samoudi M."/>
            <person name="Hao H."/>
            <person name="Kingham B."/>
            <person name="Goesmann A."/>
            <person name="Betenbaugh M.J."/>
            <person name="Lewis N.E."/>
            <person name="Borth N."/>
            <person name="Lee K.H."/>
        </authorList>
    </citation>
    <scope>NUCLEOTIDE SEQUENCE [LARGE SCALE GENOMIC DNA]</scope>
    <source>
        <strain evidence="6">17A/GY</strain>
    </source>
</reference>
<reference evidence="7" key="3">
    <citation type="submission" date="2025-08" db="UniProtKB">
        <authorList>
            <consortium name="RefSeq"/>
        </authorList>
    </citation>
    <scope>IDENTIFICATION</scope>
    <source>
        <strain evidence="7">17A/GY</strain>
        <tissue evidence="7">Liver</tissue>
    </source>
</reference>
<evidence type="ECO:0000259" key="5">
    <source>
        <dbReference type="Pfam" id="PF15309"/>
    </source>
</evidence>
<dbReference type="GeneID" id="103162359"/>
<feature type="compositionally biased region" description="Polar residues" evidence="4">
    <location>
        <begin position="1349"/>
        <end position="1363"/>
    </location>
</feature>
<dbReference type="InterPro" id="IPR029299">
    <property type="entry name" value="ALMS_motif"/>
</dbReference>
<feature type="compositionally biased region" description="Polar residues" evidence="4">
    <location>
        <begin position="2062"/>
        <end position="2073"/>
    </location>
</feature>
<feature type="region of interest" description="Disordered" evidence="4">
    <location>
        <begin position="1907"/>
        <end position="1982"/>
    </location>
</feature>
<dbReference type="GO" id="GO:0005813">
    <property type="term" value="C:centrosome"/>
    <property type="evidence" value="ECO:0007669"/>
    <property type="project" value="UniProtKB-SubCell"/>
</dbReference>
<feature type="region of interest" description="Disordered" evidence="4">
    <location>
        <begin position="3721"/>
        <end position="3754"/>
    </location>
</feature>
<dbReference type="Pfam" id="PF15309">
    <property type="entry name" value="ALMS_motif"/>
    <property type="match status" value="1"/>
</dbReference>
<feature type="region of interest" description="Disordered" evidence="4">
    <location>
        <begin position="3566"/>
        <end position="3604"/>
    </location>
</feature>
<evidence type="ECO:0000256" key="3">
    <source>
        <dbReference type="ARBA" id="ARBA00023212"/>
    </source>
</evidence>
<protein>
    <submittedName>
        <fullName evidence="7">Alstrom syndrome protein 1 isoform X7</fullName>
    </submittedName>
</protein>
<feature type="compositionally biased region" description="Polar residues" evidence="4">
    <location>
        <begin position="3804"/>
        <end position="3813"/>
    </location>
</feature>
<dbReference type="Pfam" id="PF18727">
    <property type="entry name" value="ALMS_repeat"/>
    <property type="match status" value="27"/>
</dbReference>
<dbReference type="InterPro" id="IPR040972">
    <property type="entry name" value="ALMS_repeat"/>
</dbReference>
<feature type="region of interest" description="Disordered" evidence="4">
    <location>
        <begin position="1474"/>
        <end position="1493"/>
    </location>
</feature>
<organism evidence="6 7">
    <name type="scientific">Cricetulus griseus</name>
    <name type="common">Chinese hamster</name>
    <name type="synonym">Cricetulus barabensis griseus</name>
    <dbReference type="NCBI Taxonomy" id="10029"/>
    <lineage>
        <taxon>Eukaryota</taxon>
        <taxon>Metazoa</taxon>
        <taxon>Chordata</taxon>
        <taxon>Craniata</taxon>
        <taxon>Vertebrata</taxon>
        <taxon>Euteleostomi</taxon>
        <taxon>Mammalia</taxon>
        <taxon>Eutheria</taxon>
        <taxon>Euarchontoglires</taxon>
        <taxon>Glires</taxon>
        <taxon>Rodentia</taxon>
        <taxon>Myomorpha</taxon>
        <taxon>Muroidea</taxon>
        <taxon>Cricetidae</taxon>
        <taxon>Cricetinae</taxon>
        <taxon>Cricetulus</taxon>
    </lineage>
</organism>
<feature type="compositionally biased region" description="Polar residues" evidence="4">
    <location>
        <begin position="857"/>
        <end position="871"/>
    </location>
</feature>
<feature type="region of interest" description="Disordered" evidence="4">
    <location>
        <begin position="3517"/>
        <end position="3537"/>
    </location>
</feature>
<dbReference type="RefSeq" id="XP_035304727.1">
    <property type="nucleotide sequence ID" value="XM_035448836.1"/>
</dbReference>
<feature type="region of interest" description="Disordered" evidence="4">
    <location>
        <begin position="1265"/>
        <end position="1285"/>
    </location>
</feature>
<feature type="compositionally biased region" description="Polar residues" evidence="4">
    <location>
        <begin position="1926"/>
        <end position="1936"/>
    </location>
</feature>
<evidence type="ECO:0000256" key="1">
    <source>
        <dbReference type="ARBA" id="ARBA00004300"/>
    </source>
</evidence>
<feature type="compositionally biased region" description="Polar residues" evidence="4">
    <location>
        <begin position="264"/>
        <end position="288"/>
    </location>
</feature>
<evidence type="ECO:0000313" key="7">
    <source>
        <dbReference type="RefSeq" id="XP_035304727.1"/>
    </source>
</evidence>
<dbReference type="Proteomes" id="UP001108280">
    <property type="component" value="Chromosome 8"/>
</dbReference>
<feature type="region of interest" description="Disordered" evidence="4">
    <location>
        <begin position="1183"/>
        <end position="1203"/>
    </location>
</feature>
<feature type="region of interest" description="Disordered" evidence="4">
    <location>
        <begin position="855"/>
        <end position="875"/>
    </location>
</feature>
<dbReference type="PANTHER" id="PTHR21553">
    <property type="entry name" value="ALMS1-RELATED"/>
    <property type="match status" value="1"/>
</dbReference>
<evidence type="ECO:0000256" key="4">
    <source>
        <dbReference type="SAM" id="MobiDB-lite"/>
    </source>
</evidence>
<feature type="compositionally biased region" description="Polar residues" evidence="4">
    <location>
        <begin position="1475"/>
        <end position="1493"/>
    </location>
</feature>
<feature type="compositionally biased region" description="Polar residues" evidence="4">
    <location>
        <begin position="2490"/>
        <end position="2500"/>
    </location>
</feature>
<feature type="region of interest" description="Disordered" evidence="4">
    <location>
        <begin position="115"/>
        <end position="138"/>
    </location>
</feature>
<dbReference type="PANTHER" id="PTHR21553:SF22">
    <property type="entry name" value="CENTROSOME-ASSOCIATED PROTEIN ALMS1"/>
    <property type="match status" value="1"/>
</dbReference>
<feature type="compositionally biased region" description="Basic and acidic residues" evidence="4">
    <location>
        <begin position="3587"/>
        <end position="3604"/>
    </location>
</feature>
<comment type="subcellular location">
    <subcellularLocation>
        <location evidence="1">Cytoplasm</location>
        <location evidence="1">Cytoskeleton</location>
        <location evidence="1">Microtubule organizing center</location>
        <location evidence="1">Centrosome</location>
    </subcellularLocation>
</comment>
<feature type="domain" description="ALMS motif" evidence="5">
    <location>
        <begin position="4192"/>
        <end position="4314"/>
    </location>
</feature>
<feature type="compositionally biased region" description="Polar residues" evidence="4">
    <location>
        <begin position="1971"/>
        <end position="1982"/>
    </location>
</feature>
<accession>A0A9J7KAY5</accession>
<feature type="region of interest" description="Disordered" evidence="4">
    <location>
        <begin position="2477"/>
        <end position="2500"/>
    </location>
</feature>
<evidence type="ECO:0000313" key="6">
    <source>
        <dbReference type="Proteomes" id="UP001108280"/>
    </source>
</evidence>
<feature type="compositionally biased region" description="Basic residues" evidence="4">
    <location>
        <begin position="3828"/>
        <end position="3845"/>
    </location>
</feature>
<feature type="region of interest" description="Disordered" evidence="4">
    <location>
        <begin position="2101"/>
        <end position="2124"/>
    </location>
</feature>
<dbReference type="GO" id="GO:0008017">
    <property type="term" value="F:microtubule binding"/>
    <property type="evidence" value="ECO:0007669"/>
    <property type="project" value="TreeGrafter"/>
</dbReference>
<evidence type="ECO:0000256" key="2">
    <source>
        <dbReference type="ARBA" id="ARBA00022490"/>
    </source>
</evidence>
<sequence length="4318" mass="475361">MELEDLPWPGELEEEEEEEVENASAAATEEEVKAGTSQEILGAEEEEVEEEGPEVGLDLDLNCEFQPQESTDEEEDEMAKAWLQAHPAHTVGACPPLPPPRHVYAPVEHLSETERAESWNHLPQERDPSQTLETSQTETDVRIEGTKVTDFPSQEGGELAQAERPVTEPKLNFLCSPLIVIQNNFATPDLPLLTCLIQHQEFESDSLFQQSELEFAPLRGIPDKSEDTEWLARPSEVSEALFQATSETSSDLVNSCLSISQHPLTGSTFGSQRSFPSEQENNGENATPNAPDELKSLNDSDNYDNALLSFMSWQMEKDSQQPEGNLADKDQVSASAISDVSDESIDAGRNNSFGSACSQDQYWEQEALQQTEACLASKDQTSFPCENTPPPSEMPYSFLRCMLERGKGAPFTSVNHLKDVCLGAPAAVELRPKMDSFESFEGNEHLQKEFSYFFKQKERRDFLVSSQVHAKAPEIKYIGKVAVPNSHEQVSEAYILSRGLEFSKLEASGGPFSTVKSNLDETSEQLYFQEERTQKAASTFGEKNVDATENVAFEAVIASIESSKQESPIRGIQTDINKPLADDSQEREPPKSDLSPLNYNDENSFMDKLKHPKYQSTPGVFEPAASKPLLHKEDDGGSSLSRDPDLKSPPNAPQNILKGLQGKAESGIVTSYGDAEYSSLYKTADVHSERLAELQREVDHSNLGISQTFPTPLPSFVPQEPTSESNYPFPRLRMLRISPDTLPTALTAGDTSKGGKVAISQSKLKPDITNTLEDSDIAAHSSLSFEGLSHFAVTPEGHLSEEAPKASAHLGLANQNTGTSPVIPTSYSQREKPNILHQGGYRTDQEPAVLAFPGQADQKNGLPTMTPTSYSPREKPGIFYQQVPTGGYLPEEIPKAPATGTSPVIPTSYSQREKPNILHQGGYRTDQEPAVSAFPGQADQKNGLPTMTPTSYSPREKPGIFYQQVPTGGYLPEEIPKAPATGTSPVIPTSYSQREKPNILHQGGYRTDQEPAVLAFPGQADQKNGLSTMTPTSYSPREKPGIFYQQVPTGGYLPEEIPKAPATGTSPVIPTSYSQREKPNILHQGGYRTDQEPAVLAFPGQADQKNGLPTMTPTSYSPREKPGIFYQQVPTGGYLPEEIPKAPATGTSPVIPTSYSQREKPNILHQGGYRTDQEPAVLAFPGQADQKNGLPTMTPTSYSPREKPGIFYQQVPTGGYLPEEIPKAPATGTSPVSPTSYSQREKPNILHQGGYRTDQEPAVLAFPGQADQKNGLPTMTPTSYSPREKPGIFYQQVPTGGYLPEEIPKAPATGTSPVSPTSYSQREKPNILHQGGYRTDQEPAVLAFPGQADQKNGLPTMTPTSYSPREKPGIFYQQVPTGGYLPEEIPKAPATGTSPVIPTSYSQREKPNILHQDGYRTDQEPAVLAFPGQADQKNGLSTMTPTSYSRREKPGIFYQQVPTGGYLPEEIPKAPAAPTLSNQQKLPTGVSTSYSQSDKPGVFYQHALTGGRLPENIMKTSAAPGTTDQKFDVPVSPPTSYTGPTVFYQQELPKSHLSEETVRGSALPGPAAQNIGITALPSASYSHGEKPHTFYHQAFPESYLNHPAWKVSVAPGSVDQKIGAAVVPSTYSHDVKPGSFPQEELPDRHFTGETQKVSPVLRPAGQKPEVSTVHSSSYSKGMKPGIFYQHPLSDSRPGKEPLDVLAVSGSAEKTHSPTVTFASQPHKETANAFYQQTLSDSHLTEEALPVYVIPGLRDQKTPLPSELPVSYSHRAKNLPEDVIVSTDSGPADKTADIPTVSSSSYQHKKKPTVPYHQELPDRPVPAGTQKASLVSRSVDQKSGTSHPYGEMPSVFYQQELPDSHSTEKSTKTLIPGPADQKTDLPTVPPTSPSHAEKPIFPYQLTLPGSHLPEDAFKASPVSKSSDELSGISTKTSASYSNKERPSISHQQKFPDSRLTEDAQVSGTTRSEDQKTGTTVSVSPTSYSQKVRPGISYQQVLPSHLSEEALQTSATTRPADQSIAMPIVTSTSSSQREKPQIFYQQALPGSHLPGEPLKVSAAPRPPDQNTGAPAVSSSSYLPGEESIIFYQPGLSGNSLSAETFKSPGISGLTDQKTSIPAGPSASGSHPVREKSIIFYQNDLPTSPLTAETLRVAAVPVPTEQKTGTPAGPSGSHPVDGKFIIFLPDGHLPKEASDVLTSPGAVDLKTGEPPVYSNSYFGEKPIVFHHQALSDSQRTEKGHKVSVVSGPADQKTGLPFITSSYSSLELPDRPLTENTGQVSVVPGPTDQKTAIPTVPSASHSYIERPTVSYQLEFPDRSEKALEVLGGAGPTEQKTEIPVVPSIPYYGERPSGSYQQELPDFPEEALQVLGVAGVVSSSPYSKDEMPLIASQQELPDLTKISLKAVGPGSTDQKTEAQIVSSSSREKPSGFYQQELPNTGEDALGGFVHPGPFVQKVEKATVPLTYHPSQELPASHLPEESLKVSTGSALAAQTPGTPTGLSSSYFHREKFSDVYPKASPDHVLTENSLKASTVPGVSDQNRRPAVSSGSHSHKEKHKISAADLLDDEKSELPTVTHRSYLHRKKPAVSSGIGPDDQKTPLPTAFHGSYLQKVKPLVFIQKQLPDRDHYEDIPKISTVYESTAVNTGVPVPLPVSYAHREKLDTSRGFPQELPDRYLTEDALKVSSYLGQAEQISGLPIVSPGTYSHSEKHQLVSEHVQDNLNSPESYSLIANSIPLNSQIDDGVICKPESSGFGDVGYEETQHIDHGSKTLKEIRTLLMEAENIALKRYNFPAPLVPFRDVNDVSFIKSKKVVCFKDPSVTDICTQREAFTEEVPHVECIQKDIGTQTNLNCRSGVENWEFISSTTIRSPLQEAYSTRVAFDETFRQYEASRSVMRSEPEGCSAGFGNKIFIPMMTFIKSDSSSDVSDGCCSWNSNLPESLESVSDVFLNFFPYASSKTSITDSREEDGFSESDDGCGSVDSLAAHVRYLLQCESSLNQAKQILKNAEEEECRVRAHAWNLKFNLGHDCGYSISELNEDDRRKVEEIKAKLFGHGRATHVSEGLCSPQGIGCVPEAVCGHIVIESHEKGCFRTLTAEQPRPDSRHCVFQSVEPSDSIRGRRSPSSWRGRELFEQSHSPHTDHQMRKYSSPSCPDIASCIFLEQRELFEQCKAPQVDHDNREDHSFFPKCQDYVVADLPSDFLDQQQCRSPDVDDDMRKEQFPLSQGQGWVVEKIQHMPQSHFSNMINVDAKVSNLISQSAPDHCTADSPPPSNRKALSCVRITLCPKTSSKLDSGTLDERFHSLDTASKTKINSKCNFDLRTIPSRSLEPTSKLLTCKPIAKDQESLGFLGPESPLDLEVTQSSLPDSKTISQDLKTKLPQNSQIVTSRQTQVNKSDLEGYSKPEGTPVSADGSPKQSKALFPSSSTKLSSDAITQITTESPEKTTFSSEIFINVEDHGQEVLGPMAQKPPELASVCSVQQITSSHGKDGQPVLLPYKPSGSSKMYYVPQLKTLPSCLDSRSDTTIESSHSGSNDAIAPDFPAEMLGTRDDDLSTTVNIKHTEGIYSKRAVTKVKKPPQKDNAGSGDTTVQDKETENLPDTESIKQKEEIHVKRTIPQEFCPEKEGSLEIDISESECHSAFENTTHSVFRSAKFYFHHPVHLPHEQDFCHESLGRSVFMKHSWKDFFHHHSEHSCLPPPGPIADKTKMDYTRIKSLSINLNLGENEKMHTLKNQAKDPKGKRQTNDQKKDQKVTPELTTQCTMSLNELWNKFQERQKQQKSPGNCDKKELSLVERLDRLAKLLQNPITHSLQASESTQDDSRGGRGVRGWRTGKRQHQQRGKLQRKQCKSLERGHNTGDFRKSRVLSHCGGKSNKIKIEQVKLDKYILRKQPDFDYASNTSSDSRLSEESELLTDSPNIFSSTNSLMDSDVLTQTDRDVTLNERSSSISTIDTARLIQAFGQERLYVSPRRIKLYSSVANQQRRYLEKRCKYSKSALGTGYPQMTSEHTRRRHIQEANHISSDSISSAGSFLTLDSTLYNGETVHMLNKGVQAGNLEIVTGTKKYTRDVGVTFPTPSSSEARLEEDSDVTSWSEEKNKEKRFFSNYLQNKNLRKIKPNSCEGVSWFVPVESRKSGSKKENLPKIYSPGIAWFEPVTKNKPWREPLREQNWQKQCMSRGRLGGPGGDGGRVPLRPFVRATLQEALQLHRPDFISRSGERVKRLKLLVQERKLQSIFQSEREALFNTVRPLPRRVVLTVQSNTPIGKKEMIQRTKRIYEQLPEVKKKREEEKRKSDYKSYRLRAQHYKSKVTNRLLGRKVPWD</sequence>
<keyword evidence="2" id="KW-0963">Cytoplasm</keyword>
<gene>
    <name evidence="7" type="primary">Alms1</name>
</gene>
<feature type="region of interest" description="Disordered" evidence="4">
    <location>
        <begin position="2042"/>
        <end position="2073"/>
    </location>
</feature>
<feature type="region of interest" description="Disordered" evidence="4">
    <location>
        <begin position="264"/>
        <end position="301"/>
    </location>
</feature>
<feature type="compositionally biased region" description="Polar residues" evidence="4">
    <location>
        <begin position="129"/>
        <end position="138"/>
    </location>
</feature>
<dbReference type="GO" id="GO:0046599">
    <property type="term" value="P:regulation of centriole replication"/>
    <property type="evidence" value="ECO:0007669"/>
    <property type="project" value="TreeGrafter"/>
</dbReference>
<feature type="compositionally biased region" description="Acidic residues" evidence="4">
    <location>
        <begin position="42"/>
        <end position="53"/>
    </location>
</feature>
<feature type="compositionally biased region" description="Basic and acidic residues" evidence="4">
    <location>
        <begin position="3846"/>
        <end position="3859"/>
    </location>
</feature>
<feature type="compositionally biased region" description="Polar residues" evidence="4">
    <location>
        <begin position="1267"/>
        <end position="1281"/>
    </location>
</feature>
<reference evidence="6" key="2">
    <citation type="journal article" date="2020" name="Biotechnol. Bioeng.">
        <title>Chromosome-scale scaffolds for the Chinese hamster reference genome assembly to facilitate the study of the CHO epigenome.</title>
        <authorList>
            <person name="Hilliard W."/>
            <person name="MacDonald M."/>
            <person name="Lee K.H."/>
        </authorList>
    </citation>
    <scope>NUCLEOTIDE SEQUENCE [LARGE SCALE GENOMIC DNA]</scope>
    <source>
        <strain evidence="6">17A/GY</strain>
    </source>
</reference>
<feature type="region of interest" description="Disordered" evidence="4">
    <location>
        <begin position="4067"/>
        <end position="4087"/>
    </location>
</feature>
<feature type="compositionally biased region" description="Polar residues" evidence="4">
    <location>
        <begin position="3373"/>
        <end position="3392"/>
    </location>
</feature>
<feature type="region of interest" description="Disordered" evidence="4">
    <location>
        <begin position="1"/>
        <end position="58"/>
    </location>
</feature>
<feature type="compositionally biased region" description="Acidic residues" evidence="4">
    <location>
        <begin position="1"/>
        <end position="21"/>
    </location>
</feature>
<feature type="compositionally biased region" description="Basic and acidic residues" evidence="4">
    <location>
        <begin position="1857"/>
        <end position="1866"/>
    </location>
</feature>
<feature type="region of interest" description="Disordered" evidence="4">
    <location>
        <begin position="703"/>
        <end position="727"/>
    </location>
</feature>